<proteinExistence type="inferred from homology"/>
<dbReference type="InterPro" id="IPR020946">
    <property type="entry name" value="Flavin_mOase-like"/>
</dbReference>
<evidence type="ECO:0000256" key="3">
    <source>
        <dbReference type="ARBA" id="ARBA00022827"/>
    </source>
</evidence>
<dbReference type="GO" id="GO:0004499">
    <property type="term" value="F:N,N-dimethylaniline monooxygenase activity"/>
    <property type="evidence" value="ECO:0007669"/>
    <property type="project" value="InterPro"/>
</dbReference>
<evidence type="ECO:0000256" key="1">
    <source>
        <dbReference type="ARBA" id="ARBA00009183"/>
    </source>
</evidence>
<keyword evidence="7" id="KW-1185">Reference proteome</keyword>
<dbReference type="InterPro" id="IPR050346">
    <property type="entry name" value="FMO-like"/>
</dbReference>
<dbReference type="GO" id="GO:0050660">
    <property type="term" value="F:flavin adenine dinucleotide binding"/>
    <property type="evidence" value="ECO:0007669"/>
    <property type="project" value="InterPro"/>
</dbReference>
<dbReference type="HOGENOM" id="CLU_006909_8_1_1"/>
<evidence type="ECO:0008006" key="8">
    <source>
        <dbReference type="Google" id="ProtNLM"/>
    </source>
</evidence>
<name>A0A084QBF9_STAC4</name>
<organism evidence="6 7">
    <name type="scientific">Stachybotrys chlorohalonatus (strain IBT 40285)</name>
    <dbReference type="NCBI Taxonomy" id="1283841"/>
    <lineage>
        <taxon>Eukaryota</taxon>
        <taxon>Fungi</taxon>
        <taxon>Dikarya</taxon>
        <taxon>Ascomycota</taxon>
        <taxon>Pezizomycotina</taxon>
        <taxon>Sordariomycetes</taxon>
        <taxon>Hypocreomycetidae</taxon>
        <taxon>Hypocreales</taxon>
        <taxon>Stachybotryaceae</taxon>
        <taxon>Stachybotrys</taxon>
    </lineage>
</organism>
<dbReference type="STRING" id="1283841.A0A084QBF9"/>
<dbReference type="Pfam" id="PF00743">
    <property type="entry name" value="FMO-like"/>
    <property type="match status" value="1"/>
</dbReference>
<dbReference type="Gene3D" id="3.50.50.60">
    <property type="entry name" value="FAD/NAD(P)-binding domain"/>
    <property type="match status" value="1"/>
</dbReference>
<dbReference type="InterPro" id="IPR000960">
    <property type="entry name" value="Flavin_mOase"/>
</dbReference>
<evidence type="ECO:0000256" key="2">
    <source>
        <dbReference type="ARBA" id="ARBA00022630"/>
    </source>
</evidence>
<keyword evidence="3" id="KW-0274">FAD</keyword>
<gene>
    <name evidence="6" type="ORF">S40285_08533</name>
</gene>
<accession>A0A084QBF9</accession>
<evidence type="ECO:0000313" key="6">
    <source>
        <dbReference type="EMBL" id="KFA61294.1"/>
    </source>
</evidence>
<dbReference type="PANTHER" id="PTHR23023">
    <property type="entry name" value="DIMETHYLANILINE MONOOXYGENASE"/>
    <property type="match status" value="1"/>
</dbReference>
<protein>
    <recommendedName>
        <fullName evidence="8">FAD/NAD(P)-binding domain-containing protein</fullName>
    </recommendedName>
</protein>
<dbReference type="InterPro" id="IPR036188">
    <property type="entry name" value="FAD/NAD-bd_sf"/>
</dbReference>
<dbReference type="SUPFAM" id="SSF51905">
    <property type="entry name" value="FAD/NAD(P)-binding domain"/>
    <property type="match status" value="1"/>
</dbReference>
<reference evidence="6 7" key="1">
    <citation type="journal article" date="2014" name="BMC Genomics">
        <title>Comparative genome sequencing reveals chemotype-specific gene clusters in the toxigenic black mold Stachybotrys.</title>
        <authorList>
            <person name="Semeiks J."/>
            <person name="Borek D."/>
            <person name="Otwinowski Z."/>
            <person name="Grishin N.V."/>
        </authorList>
    </citation>
    <scope>NUCLEOTIDE SEQUENCE [LARGE SCALE GENOMIC DNA]</scope>
    <source>
        <strain evidence="6 7">IBT 40285</strain>
    </source>
</reference>
<dbReference type="EMBL" id="KL660861">
    <property type="protein sequence ID" value="KFA61294.1"/>
    <property type="molecule type" value="Genomic_DNA"/>
</dbReference>
<keyword evidence="5" id="KW-0560">Oxidoreductase</keyword>
<dbReference type="GO" id="GO:0050661">
    <property type="term" value="F:NADP binding"/>
    <property type="evidence" value="ECO:0007669"/>
    <property type="project" value="InterPro"/>
</dbReference>
<dbReference type="OrthoDB" id="66881at2759"/>
<dbReference type="PRINTS" id="PR00370">
    <property type="entry name" value="FMOXYGENASE"/>
</dbReference>
<dbReference type="AlphaFoldDB" id="A0A084QBF9"/>
<evidence type="ECO:0000256" key="4">
    <source>
        <dbReference type="ARBA" id="ARBA00022857"/>
    </source>
</evidence>
<evidence type="ECO:0000256" key="5">
    <source>
        <dbReference type="ARBA" id="ARBA00023002"/>
    </source>
</evidence>
<dbReference type="OMA" id="LPCHYKS"/>
<sequence length="533" mass="59511">MDKSNVHIAVIGAGPAGLAAIKSLVEEGFDVTCFDNRDAAGGVWTFSEDPTITSVTGYTRTQLSKFLLSYSDFPIPEDYPRHVSAAQLSAYYQSYAKAFSLDKKIRYNSTVLSISRSPDDVKWLLYFKGEPEPRAFDKVVFAHGSEHVRKYPFIENQDAFEAIFIHGQEYKRPGAFKDMNVIVMGQGNSAGDCVNELVGHASNIYLAHSRGTFIIPRMIRGARLDASGSWMFTRFGFWLGHMLPDLQNYLMGNFFVDLVKKAWGKLDSSWGFDPHRSFAQAVSGMMINDSLIPAFRAGTVKPTAAIKKILGPRTVELTDGTVLEHVDAIIACTGYAVSLELARPALSYNQTHPQLDPFPDLYFNIFPVDHADSIACLGYTIVLENAATAREVAAMAVAQAWAGKSALPPRATMLTQVRRHQAWLTKQCTKGPIAQHNALTMQYEWFRFVNDTAGTGIYEHFGWGWTGWRFYLTNPSLYYKLVYGVNTPHMLRLFETGKRKAWDGALEAVLRTNEMSAADLKQSKLEAEKAKQE</sequence>
<keyword evidence="4" id="KW-0521">NADP</keyword>
<evidence type="ECO:0000313" key="7">
    <source>
        <dbReference type="Proteomes" id="UP000028524"/>
    </source>
</evidence>
<keyword evidence="2" id="KW-0285">Flavoprotein</keyword>
<dbReference type="PIRSF" id="PIRSF000332">
    <property type="entry name" value="FMO"/>
    <property type="match status" value="1"/>
</dbReference>
<comment type="similarity">
    <text evidence="1">Belongs to the FMO family.</text>
</comment>
<dbReference type="InParanoid" id="A0A084QBF9"/>
<dbReference type="Proteomes" id="UP000028524">
    <property type="component" value="Unassembled WGS sequence"/>
</dbReference>